<accession>A0A149PGT3</accession>
<evidence type="ECO:0000313" key="2">
    <source>
        <dbReference type="EMBL" id="KXU84253.1"/>
    </source>
</evidence>
<sequence>MLKRPPMSSTSPSRQEDPVATRKARADALRQAEADRAQKRLDGDARIDVNAAKWRYVSSGK</sequence>
<dbReference type="OrthoDB" id="9010323at2"/>
<feature type="region of interest" description="Disordered" evidence="1">
    <location>
        <begin position="1"/>
        <end position="43"/>
    </location>
</feature>
<reference evidence="2 3" key="1">
    <citation type="journal article" date="2015" name="Int. J. Syst. Evol. Microbiol.">
        <title>Burkholderia monticola sp. nov., isolated from mountain soil.</title>
        <authorList>
            <person name="Baek I."/>
            <person name="Seo B."/>
            <person name="Lee I."/>
            <person name="Yi H."/>
            <person name="Chun J."/>
        </authorList>
    </citation>
    <scope>NUCLEOTIDE SEQUENCE [LARGE SCALE GENOMIC DNA]</scope>
    <source>
        <strain evidence="2 3">JC2948</strain>
    </source>
</reference>
<dbReference type="AlphaFoldDB" id="A0A149PGT3"/>
<feature type="compositionally biased region" description="Basic and acidic residues" evidence="1">
    <location>
        <begin position="14"/>
        <end position="43"/>
    </location>
</feature>
<gene>
    <name evidence="2" type="ORF">CI15_24380</name>
</gene>
<evidence type="ECO:0000313" key="3">
    <source>
        <dbReference type="Proteomes" id="UP000075613"/>
    </source>
</evidence>
<comment type="caution">
    <text evidence="2">The sequence shown here is derived from an EMBL/GenBank/DDBJ whole genome shotgun (WGS) entry which is preliminary data.</text>
</comment>
<organism evidence="2 3">
    <name type="scientific">Paraburkholderia monticola</name>
    <dbReference type="NCBI Taxonomy" id="1399968"/>
    <lineage>
        <taxon>Bacteria</taxon>
        <taxon>Pseudomonadati</taxon>
        <taxon>Pseudomonadota</taxon>
        <taxon>Betaproteobacteria</taxon>
        <taxon>Burkholderiales</taxon>
        <taxon>Burkholderiaceae</taxon>
        <taxon>Paraburkholderia</taxon>
    </lineage>
</organism>
<name>A0A149PGT3_9BURK</name>
<keyword evidence="3" id="KW-1185">Reference proteome</keyword>
<evidence type="ECO:0000256" key="1">
    <source>
        <dbReference type="SAM" id="MobiDB-lite"/>
    </source>
</evidence>
<protein>
    <submittedName>
        <fullName evidence="2">Uncharacterized protein</fullName>
    </submittedName>
</protein>
<dbReference type="Proteomes" id="UP000075613">
    <property type="component" value="Unassembled WGS sequence"/>
</dbReference>
<proteinExistence type="predicted"/>
<dbReference type="EMBL" id="LRBG01000037">
    <property type="protein sequence ID" value="KXU84253.1"/>
    <property type="molecule type" value="Genomic_DNA"/>
</dbReference>